<dbReference type="Proteomes" id="UP001211065">
    <property type="component" value="Unassembled WGS sequence"/>
</dbReference>
<evidence type="ECO:0000259" key="2">
    <source>
        <dbReference type="Pfam" id="PF13383"/>
    </source>
</evidence>
<dbReference type="Pfam" id="PF13383">
    <property type="entry name" value="Methyltransf_22"/>
    <property type="match status" value="1"/>
</dbReference>
<feature type="transmembrane region" description="Helical" evidence="1">
    <location>
        <begin position="12"/>
        <end position="33"/>
    </location>
</feature>
<evidence type="ECO:0000313" key="3">
    <source>
        <dbReference type="EMBL" id="KAJ3201137.1"/>
    </source>
</evidence>
<feature type="domain" description="Methyltransferase" evidence="2">
    <location>
        <begin position="100"/>
        <end position="289"/>
    </location>
</feature>
<dbReference type="PANTHER" id="PTHR32026">
    <property type="entry name" value="METHYLTRANSFERASE-LIKE PROTEIN 24"/>
    <property type="match status" value="1"/>
</dbReference>
<accession>A0AAD5XRN4</accession>
<evidence type="ECO:0000256" key="1">
    <source>
        <dbReference type="SAM" id="Phobius"/>
    </source>
</evidence>
<proteinExistence type="predicted"/>
<reference evidence="3" key="1">
    <citation type="submission" date="2020-05" db="EMBL/GenBank/DDBJ databases">
        <title>Phylogenomic resolution of chytrid fungi.</title>
        <authorList>
            <person name="Stajich J.E."/>
            <person name="Amses K."/>
            <person name="Simmons R."/>
            <person name="Seto K."/>
            <person name="Myers J."/>
            <person name="Bonds A."/>
            <person name="Quandt C.A."/>
            <person name="Barry K."/>
            <person name="Liu P."/>
            <person name="Grigoriev I."/>
            <person name="Longcore J.E."/>
            <person name="James T.Y."/>
        </authorList>
    </citation>
    <scope>NUCLEOTIDE SEQUENCE</scope>
    <source>
        <strain evidence="3">JEL0476</strain>
    </source>
</reference>
<gene>
    <name evidence="3" type="ORF">HK099_002354</name>
</gene>
<keyword evidence="1" id="KW-0472">Membrane</keyword>
<keyword evidence="1" id="KW-0812">Transmembrane</keyword>
<name>A0AAD5XRN4_9FUNG</name>
<comment type="caution">
    <text evidence="3">The sequence shown here is derived from an EMBL/GenBank/DDBJ whole genome shotgun (WGS) entry which is preliminary data.</text>
</comment>
<dbReference type="AlphaFoldDB" id="A0AAD5XRN4"/>
<dbReference type="InterPro" id="IPR025714">
    <property type="entry name" value="Methyltranfer_dom"/>
</dbReference>
<dbReference type="EMBL" id="JADGJW010001776">
    <property type="protein sequence ID" value="KAJ3201137.1"/>
    <property type="molecule type" value="Genomic_DNA"/>
</dbReference>
<sequence>MKISNFNTILQFVLLHRIALVLSLVCFLVPSPFQLFKQKPLQKLNTSKNLQNKNKNNIDFQSKELLELAYETDTKENWIKRLDNRNRQTLKSNSVAIGSEVGPHAGDGGKWVCNPKEMLHIARSKNEKILIYSLGSNNEYSFENSLADYFGEENVDINTFDKDMYKAQPPKFVNFHQAMIVGKEQEDIPALKKSLPTLRIELGHTNKRTDIFKMDIEGFEVKVLENVVSNDFGCLLNANVLLMETHAQPTLTELNDIFYRLVDICKMELYYKEPNIQYSNGDTIEWCFVRVDWDKI</sequence>
<keyword evidence="4" id="KW-1185">Reference proteome</keyword>
<keyword evidence="1" id="KW-1133">Transmembrane helix</keyword>
<dbReference type="InterPro" id="IPR026913">
    <property type="entry name" value="METTL24"/>
</dbReference>
<evidence type="ECO:0000313" key="4">
    <source>
        <dbReference type="Proteomes" id="UP001211065"/>
    </source>
</evidence>
<organism evidence="3 4">
    <name type="scientific">Clydaea vesicula</name>
    <dbReference type="NCBI Taxonomy" id="447962"/>
    <lineage>
        <taxon>Eukaryota</taxon>
        <taxon>Fungi</taxon>
        <taxon>Fungi incertae sedis</taxon>
        <taxon>Chytridiomycota</taxon>
        <taxon>Chytridiomycota incertae sedis</taxon>
        <taxon>Chytridiomycetes</taxon>
        <taxon>Lobulomycetales</taxon>
        <taxon>Lobulomycetaceae</taxon>
        <taxon>Clydaea</taxon>
    </lineage>
</organism>
<protein>
    <recommendedName>
        <fullName evidence="2">Methyltransferase domain-containing protein</fullName>
    </recommendedName>
</protein>